<keyword evidence="1" id="KW-0175">Coiled coil</keyword>
<dbReference type="RefSeq" id="XP_068352632.1">
    <property type="nucleotide sequence ID" value="XM_068509457.1"/>
</dbReference>
<keyword evidence="3" id="KW-1185">Reference proteome</keyword>
<dbReference type="EMBL" id="MLAK01001003">
    <property type="protein sequence ID" value="OHS99495.1"/>
    <property type="molecule type" value="Genomic_DNA"/>
</dbReference>
<proteinExistence type="predicted"/>
<name>A0A1J4JM44_9EUKA</name>
<evidence type="ECO:0000313" key="2">
    <source>
        <dbReference type="EMBL" id="OHS99495.1"/>
    </source>
</evidence>
<feature type="coiled-coil region" evidence="1">
    <location>
        <begin position="6"/>
        <end position="37"/>
    </location>
</feature>
<reference evidence="2" key="1">
    <citation type="submission" date="2016-10" db="EMBL/GenBank/DDBJ databases">
        <authorList>
            <person name="Benchimol M."/>
            <person name="Almeida L.G."/>
            <person name="Vasconcelos A.T."/>
            <person name="Perreira-Neves A."/>
            <person name="Rosa I.A."/>
            <person name="Tasca T."/>
            <person name="Bogo M.R."/>
            <person name="de Souza W."/>
        </authorList>
    </citation>
    <scope>NUCLEOTIDE SEQUENCE [LARGE SCALE GENOMIC DNA]</scope>
    <source>
        <strain evidence="2">K</strain>
    </source>
</reference>
<dbReference type="GeneID" id="94844161"/>
<dbReference type="AlphaFoldDB" id="A0A1J4JM44"/>
<accession>A0A1J4JM44</accession>
<dbReference type="Proteomes" id="UP000179807">
    <property type="component" value="Unassembled WGS sequence"/>
</dbReference>
<gene>
    <name evidence="2" type="ORF">TRFO_34078</name>
</gene>
<evidence type="ECO:0000313" key="3">
    <source>
        <dbReference type="Proteomes" id="UP000179807"/>
    </source>
</evidence>
<organism evidence="2 3">
    <name type="scientific">Tritrichomonas foetus</name>
    <dbReference type="NCBI Taxonomy" id="1144522"/>
    <lineage>
        <taxon>Eukaryota</taxon>
        <taxon>Metamonada</taxon>
        <taxon>Parabasalia</taxon>
        <taxon>Tritrichomonadida</taxon>
        <taxon>Tritrichomonadidae</taxon>
        <taxon>Tritrichomonas</taxon>
    </lineage>
</organism>
<comment type="caution">
    <text evidence="2">The sequence shown here is derived from an EMBL/GenBank/DDBJ whole genome shotgun (WGS) entry which is preliminary data.</text>
</comment>
<evidence type="ECO:0000256" key="1">
    <source>
        <dbReference type="SAM" id="Coils"/>
    </source>
</evidence>
<sequence length="197" mass="23526">MNDEELAKLQEQIDITVDELKNKIKELNSLRDQSHIKDKLIHFAREREQHVDVMKTVYPGLKRPMNEYEIAITGLLYLFFDENYADIDLKNVKINRMETLAKITPKIRTYDYVLERIEEPRIELIEQQMKVCDELLKTSKFYHPHMKAVHEWAKSALICHQYKKDEVDPFEVHQKHLIQEIEEGEAKLNKLRAELPK</sequence>
<protein>
    <submittedName>
        <fullName evidence="2">Uncharacterized protein</fullName>
    </submittedName>
</protein>
<dbReference type="VEuPathDB" id="TrichDB:TRFO_34078"/>